<dbReference type="InterPro" id="IPR005475">
    <property type="entry name" value="Transketolase-like_Pyr-bd"/>
</dbReference>
<dbReference type="EMBL" id="BAAAQN010000001">
    <property type="protein sequence ID" value="GAA2010610.1"/>
    <property type="molecule type" value="Genomic_DNA"/>
</dbReference>
<evidence type="ECO:0000256" key="6">
    <source>
        <dbReference type="ARBA" id="ARBA00011738"/>
    </source>
</evidence>
<dbReference type="Gene3D" id="3.40.50.970">
    <property type="match status" value="2"/>
</dbReference>
<feature type="compositionally biased region" description="Polar residues" evidence="12">
    <location>
        <begin position="631"/>
        <end position="644"/>
    </location>
</feature>
<protein>
    <submittedName>
        <fullName evidence="14">Transketolase</fullName>
    </submittedName>
</protein>
<evidence type="ECO:0000256" key="11">
    <source>
        <dbReference type="ARBA" id="ARBA00023052"/>
    </source>
</evidence>
<evidence type="ECO:0000259" key="13">
    <source>
        <dbReference type="SMART" id="SM00861"/>
    </source>
</evidence>
<dbReference type="SMART" id="SM00861">
    <property type="entry name" value="Transket_pyr"/>
    <property type="match status" value="1"/>
</dbReference>
<keyword evidence="8" id="KW-0479">Metal-binding</keyword>
<dbReference type="SUPFAM" id="SSF52922">
    <property type="entry name" value="TK C-terminal domain-like"/>
    <property type="match status" value="1"/>
</dbReference>
<dbReference type="InterPro" id="IPR033248">
    <property type="entry name" value="Transketolase_C"/>
</dbReference>
<dbReference type="RefSeq" id="WP_344663401.1">
    <property type="nucleotide sequence ID" value="NZ_BAAAQN010000001.1"/>
</dbReference>
<dbReference type="PANTHER" id="PTHR43195">
    <property type="entry name" value="TRANSKETOLASE"/>
    <property type="match status" value="1"/>
</dbReference>
<evidence type="ECO:0000313" key="14">
    <source>
        <dbReference type="EMBL" id="GAA2010610.1"/>
    </source>
</evidence>
<comment type="subunit">
    <text evidence="6">Homodimer.</text>
</comment>
<dbReference type="Pfam" id="PF00456">
    <property type="entry name" value="Transketolase_N"/>
    <property type="match status" value="1"/>
</dbReference>
<evidence type="ECO:0000256" key="10">
    <source>
        <dbReference type="ARBA" id="ARBA00022842"/>
    </source>
</evidence>
<dbReference type="InterPro" id="IPR051424">
    <property type="entry name" value="Transketolase-like"/>
</dbReference>
<accession>A0ABN2TIC4</accession>
<evidence type="ECO:0000256" key="7">
    <source>
        <dbReference type="ARBA" id="ARBA00022679"/>
    </source>
</evidence>
<feature type="domain" description="Transketolase-like pyrimidine-binding" evidence="13">
    <location>
        <begin position="326"/>
        <end position="488"/>
    </location>
</feature>
<evidence type="ECO:0000256" key="3">
    <source>
        <dbReference type="ARBA" id="ARBA00001946"/>
    </source>
</evidence>
<keyword evidence="15" id="KW-1185">Reference proteome</keyword>
<reference evidence="14 15" key="1">
    <citation type="journal article" date="2019" name="Int. J. Syst. Evol. Microbiol.">
        <title>The Global Catalogue of Microorganisms (GCM) 10K type strain sequencing project: providing services to taxonomists for standard genome sequencing and annotation.</title>
        <authorList>
            <consortium name="The Broad Institute Genomics Platform"/>
            <consortium name="The Broad Institute Genome Sequencing Center for Infectious Disease"/>
            <person name="Wu L."/>
            <person name="Ma J."/>
        </authorList>
    </citation>
    <scope>NUCLEOTIDE SEQUENCE [LARGE SCALE GENOMIC DNA]</scope>
    <source>
        <strain evidence="14 15">JCM 16014</strain>
    </source>
</reference>
<evidence type="ECO:0000313" key="15">
    <source>
        <dbReference type="Proteomes" id="UP001500751"/>
    </source>
</evidence>
<dbReference type="InterPro" id="IPR005474">
    <property type="entry name" value="Transketolase_N"/>
</dbReference>
<comment type="cofactor">
    <cofactor evidence="3">
        <name>Mg(2+)</name>
        <dbReference type="ChEBI" id="CHEBI:18420"/>
    </cofactor>
</comment>
<evidence type="ECO:0000256" key="4">
    <source>
        <dbReference type="ARBA" id="ARBA00001964"/>
    </source>
</evidence>
<evidence type="ECO:0000256" key="8">
    <source>
        <dbReference type="ARBA" id="ARBA00022723"/>
    </source>
</evidence>
<evidence type="ECO:0000256" key="5">
    <source>
        <dbReference type="ARBA" id="ARBA00007131"/>
    </source>
</evidence>
<feature type="region of interest" description="Disordered" evidence="12">
    <location>
        <begin position="631"/>
        <end position="670"/>
    </location>
</feature>
<keyword evidence="10" id="KW-0460">Magnesium</keyword>
<proteinExistence type="inferred from homology"/>
<dbReference type="PANTHER" id="PTHR43195:SF1">
    <property type="entry name" value="FI06132P-RELATED"/>
    <property type="match status" value="1"/>
</dbReference>
<evidence type="ECO:0000256" key="2">
    <source>
        <dbReference type="ARBA" id="ARBA00001936"/>
    </source>
</evidence>
<dbReference type="CDD" id="cd07033">
    <property type="entry name" value="TPP_PYR_DXS_TK_like"/>
    <property type="match status" value="1"/>
</dbReference>
<comment type="cofactor">
    <cofactor evidence="4">
        <name>thiamine diphosphate</name>
        <dbReference type="ChEBI" id="CHEBI:58937"/>
    </cofactor>
</comment>
<sequence length="670" mass="71133">MTVHDENTSTIDQDTALPGVFELAQQLRVDAIRCSTAAGSGHPTSGMSAADLMAVLMARHLTYDWELPDCPGNDHLIFSKGHASPLLYAMYRAAGVVTDDELVTYRRAGSLLEGHPTPRLPWVDAATGSLGQGIGVGVGIALAARLRERERGTERDPYRVWVLCGDSEMAEGSVWEALDAARRHELGGFTVIVDVNRLGQRGPTELGWDLDAYGRRAEAFGAQVIPIDGHDLAQIDGALHSTASSSRPTVILAHTRKGRGFSEIEDSPDWHGKPLPPETAERAIAELGGLRRLRVAGRAPTGEKAAAVADNQGPVTLPTFDDGGEVAPRKAFGATLAALAARPDLVVLDAEVGNSTYTNEFAKACPERFLESYIAEQQMIATAVGLSAAGFKPFAATFAAFLTRAHDFIRMAAISQANLVVAGTHCGVEIGEDGPSQMALEDLAMMRAIHGSTVLYPADATATAALTATVADLPGISYLRLTRGAYPVIYPAGEEFPIGGSKTLRRTDEDEVTIFAAGVTVHEALKAHDELQGLGVRARVVDLYSVKPLDHHTVAREARTRAVIIAEDHHPEGGLGEAVMTTLADHRNPAPLAHLAVRHMPDSRTPAEQLDAAEISARHIVRAAQLLLSEQQPSDASGAGSSLVGQGLDRHDGHAPPDHQQHAEGGGQEA</sequence>
<gene>
    <name evidence="14" type="ORF">GCM10009839_00670</name>
</gene>
<dbReference type="Gene3D" id="3.40.50.920">
    <property type="match status" value="1"/>
</dbReference>
<keyword evidence="9" id="KW-0106">Calcium</keyword>
<evidence type="ECO:0000256" key="1">
    <source>
        <dbReference type="ARBA" id="ARBA00001913"/>
    </source>
</evidence>
<dbReference type="Pfam" id="PF02780">
    <property type="entry name" value="Transketolase_C"/>
    <property type="match status" value="1"/>
</dbReference>
<comment type="cofactor">
    <cofactor evidence="1">
        <name>Ca(2+)</name>
        <dbReference type="ChEBI" id="CHEBI:29108"/>
    </cofactor>
</comment>
<dbReference type="PROSITE" id="PS00802">
    <property type="entry name" value="TRANSKETOLASE_2"/>
    <property type="match status" value="1"/>
</dbReference>
<comment type="similarity">
    <text evidence="5">Belongs to the transketolase family.</text>
</comment>
<keyword evidence="7" id="KW-0808">Transferase</keyword>
<dbReference type="InterPro" id="IPR009014">
    <property type="entry name" value="Transketo_C/PFOR_II"/>
</dbReference>
<comment type="caution">
    <text evidence="14">The sequence shown here is derived from an EMBL/GenBank/DDBJ whole genome shotgun (WGS) entry which is preliminary data.</text>
</comment>
<dbReference type="Pfam" id="PF02779">
    <property type="entry name" value="Transket_pyr"/>
    <property type="match status" value="1"/>
</dbReference>
<dbReference type="CDD" id="cd02012">
    <property type="entry name" value="TPP_TK"/>
    <property type="match status" value="1"/>
</dbReference>
<evidence type="ECO:0000256" key="12">
    <source>
        <dbReference type="SAM" id="MobiDB-lite"/>
    </source>
</evidence>
<dbReference type="InterPro" id="IPR029061">
    <property type="entry name" value="THDP-binding"/>
</dbReference>
<organism evidence="14 15">
    <name type="scientific">Catenulispora yoronensis</name>
    <dbReference type="NCBI Taxonomy" id="450799"/>
    <lineage>
        <taxon>Bacteria</taxon>
        <taxon>Bacillati</taxon>
        <taxon>Actinomycetota</taxon>
        <taxon>Actinomycetes</taxon>
        <taxon>Catenulisporales</taxon>
        <taxon>Catenulisporaceae</taxon>
        <taxon>Catenulispora</taxon>
    </lineage>
</organism>
<keyword evidence="11" id="KW-0786">Thiamine pyrophosphate</keyword>
<dbReference type="NCBIfam" id="NF004559">
    <property type="entry name" value="PRK05899.2-5"/>
    <property type="match status" value="1"/>
</dbReference>
<dbReference type="Proteomes" id="UP001500751">
    <property type="component" value="Unassembled WGS sequence"/>
</dbReference>
<evidence type="ECO:0000256" key="9">
    <source>
        <dbReference type="ARBA" id="ARBA00022837"/>
    </source>
</evidence>
<feature type="compositionally biased region" description="Basic and acidic residues" evidence="12">
    <location>
        <begin position="648"/>
        <end position="662"/>
    </location>
</feature>
<name>A0ABN2TIC4_9ACTN</name>
<dbReference type="InterPro" id="IPR020826">
    <property type="entry name" value="Transketolase_BS"/>
</dbReference>
<comment type="cofactor">
    <cofactor evidence="2">
        <name>Mn(2+)</name>
        <dbReference type="ChEBI" id="CHEBI:29035"/>
    </cofactor>
</comment>
<dbReference type="SUPFAM" id="SSF52518">
    <property type="entry name" value="Thiamin diphosphate-binding fold (THDP-binding)"/>
    <property type="match status" value="2"/>
</dbReference>